<dbReference type="Gene3D" id="1.10.533.10">
    <property type="entry name" value="Death Domain, Fas"/>
    <property type="match status" value="1"/>
</dbReference>
<comment type="caution">
    <text evidence="4">The sequence shown here is derived from an EMBL/GenBank/DDBJ whole genome shotgun (WGS) entry which is preliminary data.</text>
</comment>
<gene>
    <name evidence="4" type="ORF">PMEA_00025630</name>
</gene>
<protein>
    <recommendedName>
        <fullName evidence="3">CARD domain-containing protein</fullName>
    </recommendedName>
</protein>
<dbReference type="GO" id="GO:0070513">
    <property type="term" value="F:death domain binding"/>
    <property type="evidence" value="ECO:0007669"/>
    <property type="project" value="InterPro"/>
</dbReference>
<dbReference type="PANTHER" id="PTHR15034:SF5">
    <property type="entry name" value="DEATH DOMAIN-CONTAINING PROTEIN CRADD"/>
    <property type="match status" value="1"/>
</dbReference>
<dbReference type="EMBL" id="CALNXJ010000005">
    <property type="protein sequence ID" value="CAH3040022.1"/>
    <property type="molecule type" value="Genomic_DNA"/>
</dbReference>
<dbReference type="Pfam" id="PF00619">
    <property type="entry name" value="CARD"/>
    <property type="match status" value="1"/>
</dbReference>
<keyword evidence="5" id="KW-1185">Reference proteome</keyword>
<dbReference type="PROSITE" id="PS50209">
    <property type="entry name" value="CARD"/>
    <property type="match status" value="1"/>
</dbReference>
<name>A0AAU9VV20_9CNID</name>
<feature type="compositionally biased region" description="Acidic residues" evidence="2">
    <location>
        <begin position="649"/>
        <end position="661"/>
    </location>
</feature>
<evidence type="ECO:0000313" key="5">
    <source>
        <dbReference type="Proteomes" id="UP001159428"/>
    </source>
</evidence>
<dbReference type="CDD" id="cd01671">
    <property type="entry name" value="CARD"/>
    <property type="match status" value="1"/>
</dbReference>
<feature type="region of interest" description="Disordered" evidence="2">
    <location>
        <begin position="475"/>
        <end position="515"/>
    </location>
</feature>
<evidence type="ECO:0000256" key="1">
    <source>
        <dbReference type="SAM" id="Coils"/>
    </source>
</evidence>
<feature type="compositionally biased region" description="Basic and acidic residues" evidence="2">
    <location>
        <begin position="687"/>
        <end position="698"/>
    </location>
</feature>
<proteinExistence type="predicted"/>
<accession>A0AAU9VV20</accession>
<dbReference type="GO" id="GO:0042981">
    <property type="term" value="P:regulation of apoptotic process"/>
    <property type="evidence" value="ECO:0007669"/>
    <property type="project" value="InterPro"/>
</dbReference>
<dbReference type="InterPro" id="IPR001315">
    <property type="entry name" value="CARD"/>
</dbReference>
<reference evidence="4 5" key="1">
    <citation type="submission" date="2022-05" db="EMBL/GenBank/DDBJ databases">
        <authorList>
            <consortium name="Genoscope - CEA"/>
            <person name="William W."/>
        </authorList>
    </citation>
    <scope>NUCLEOTIDE SEQUENCE [LARGE SCALE GENOMIC DNA]</scope>
</reference>
<feature type="coiled-coil region" evidence="1">
    <location>
        <begin position="282"/>
        <end position="316"/>
    </location>
</feature>
<dbReference type="GO" id="GO:0002020">
    <property type="term" value="F:protease binding"/>
    <property type="evidence" value="ECO:0007669"/>
    <property type="project" value="InterPro"/>
</dbReference>
<dbReference type="PANTHER" id="PTHR15034">
    <property type="entry name" value="DEATH DOMAIN-CONTAINING PROTEIN CRADD"/>
    <property type="match status" value="1"/>
</dbReference>
<organism evidence="4 5">
    <name type="scientific">Pocillopora meandrina</name>
    <dbReference type="NCBI Taxonomy" id="46732"/>
    <lineage>
        <taxon>Eukaryota</taxon>
        <taxon>Metazoa</taxon>
        <taxon>Cnidaria</taxon>
        <taxon>Anthozoa</taxon>
        <taxon>Hexacorallia</taxon>
        <taxon>Scleractinia</taxon>
        <taxon>Astrocoeniina</taxon>
        <taxon>Pocilloporidae</taxon>
        <taxon>Pocillopora</taxon>
    </lineage>
</organism>
<keyword evidence="1" id="KW-0175">Coiled coil</keyword>
<evidence type="ECO:0000313" key="4">
    <source>
        <dbReference type="EMBL" id="CAH3040022.1"/>
    </source>
</evidence>
<feature type="region of interest" description="Disordered" evidence="2">
    <location>
        <begin position="649"/>
        <end position="698"/>
    </location>
</feature>
<sequence>MELEETSAEILTKYRLHIIQHLQMDRTFLFDYLISKSSFDKADFELIQAEKTSESKAGRFLDILEMKGQKAFCHFIDALQILNPSLYEMVTGESATKSDNPILSDVKSHIISGGGSTFLDVDILSNYSKILTKELHELTLRHDQVLKDNNELKKKLEEAFMEQNRLQRRINCLEKQVSATEDALANEAQSTANKTGENLLQRFEAVQREGRTNQFIIQLQMKLLTAHEENETLRKQLDEFGKREDEVLKQLSKVNKDYAIERKETNKLSQQLRSQTEEMKMCETLKMKLREVQFENAKLRCELQDKENDLNEVQRWTEALKARFDLIVAEKEEMLKNQKTVHSECSRMHDEVSDLRIKLNHKERVLVELRQNCKEVEDSAKIYREERDFFSKSATDSAIEVDQIRKEVEEINQRHKKALESKELSLRQQTEYVRQFEKKYDETKEELVSVKTMLNKEKADNEELRERISTLETELSKKELTSKPYMEEEDHQDVSQIQDAHEHEPSGNGDDEVFIGIDSRKPRAPRELVGSIQRRFQHDNRAPRPTNKAIRKSNSFDEKLAKLVPEFESLPLKTREDCSLDRYRMKQILPFAQIAAMCPPMTSVGDKFPDALNAAITCSTDVRKLGYRKMSAPVVGTDLFSLHLQDSNLAEEDRNEGDDEQSNTFPGEESKNGSPSKQFRSRTRAIRLTEGERRNRRLTEPIMYQTRADNM</sequence>
<feature type="coiled-coil region" evidence="1">
    <location>
        <begin position="135"/>
        <end position="190"/>
    </location>
</feature>
<dbReference type="SUPFAM" id="SSF47986">
    <property type="entry name" value="DEATH domain"/>
    <property type="match status" value="1"/>
</dbReference>
<evidence type="ECO:0000256" key="2">
    <source>
        <dbReference type="SAM" id="MobiDB-lite"/>
    </source>
</evidence>
<dbReference type="Proteomes" id="UP001159428">
    <property type="component" value="Unassembled WGS sequence"/>
</dbReference>
<dbReference type="InterPro" id="IPR011029">
    <property type="entry name" value="DEATH-like_dom_sf"/>
</dbReference>
<dbReference type="InterPro" id="IPR037939">
    <property type="entry name" value="CRADD"/>
</dbReference>
<dbReference type="AlphaFoldDB" id="A0AAU9VV20"/>
<evidence type="ECO:0000259" key="3">
    <source>
        <dbReference type="PROSITE" id="PS50209"/>
    </source>
</evidence>
<feature type="domain" description="CARD" evidence="3">
    <location>
        <begin position="3"/>
        <end position="94"/>
    </location>
</feature>